<keyword evidence="6 10" id="KW-0547">Nucleotide-binding</keyword>
<evidence type="ECO:0000313" key="13">
    <source>
        <dbReference type="EMBL" id="KAF5309341.1"/>
    </source>
</evidence>
<keyword evidence="7 10" id="KW-0067">ATP-binding</keyword>
<dbReference type="Gene3D" id="3.40.50.410">
    <property type="entry name" value="von Willebrand factor, type A domain"/>
    <property type="match status" value="1"/>
</dbReference>
<comment type="similarity">
    <text evidence="3 10">Belongs to the midasin family.</text>
</comment>
<feature type="region of interest" description="Disordered" evidence="11">
    <location>
        <begin position="4654"/>
        <end position="4673"/>
    </location>
</feature>
<feature type="compositionally biased region" description="Basic and acidic residues" evidence="11">
    <location>
        <begin position="4658"/>
        <end position="4673"/>
    </location>
</feature>
<dbReference type="Pfam" id="PF17867">
    <property type="entry name" value="AAA_lid_7"/>
    <property type="match status" value="3"/>
</dbReference>
<name>A0A8H5ER81_9AGAR</name>
<dbReference type="SUPFAM" id="SSF53300">
    <property type="entry name" value="vWA-like"/>
    <property type="match status" value="1"/>
</dbReference>
<feature type="domain" description="VWFA" evidence="12">
    <location>
        <begin position="4769"/>
        <end position="4991"/>
    </location>
</feature>
<feature type="compositionally biased region" description="Basic and acidic residues" evidence="11">
    <location>
        <begin position="4581"/>
        <end position="4595"/>
    </location>
</feature>
<proteinExistence type="inferred from homology"/>
<evidence type="ECO:0000256" key="10">
    <source>
        <dbReference type="PIRNR" id="PIRNR010340"/>
    </source>
</evidence>
<feature type="region of interest" description="Disordered" evidence="11">
    <location>
        <begin position="4538"/>
        <end position="4638"/>
    </location>
</feature>
<feature type="region of interest" description="Disordered" evidence="11">
    <location>
        <begin position="778"/>
        <end position="807"/>
    </location>
</feature>
<dbReference type="GO" id="GO:0005524">
    <property type="term" value="F:ATP binding"/>
    <property type="evidence" value="ECO:0007669"/>
    <property type="project" value="UniProtKB-KW"/>
</dbReference>
<dbReference type="GO" id="GO:0030687">
    <property type="term" value="C:preribosome, large subunit precursor"/>
    <property type="evidence" value="ECO:0007669"/>
    <property type="project" value="TreeGrafter"/>
</dbReference>
<feature type="compositionally biased region" description="Basic and acidic residues" evidence="11">
    <location>
        <begin position="4462"/>
        <end position="4475"/>
    </location>
</feature>
<dbReference type="Pfam" id="PF21108">
    <property type="entry name" value="MDN1_4th"/>
    <property type="match status" value="1"/>
</dbReference>
<feature type="compositionally biased region" description="Basic and acidic residues" evidence="11">
    <location>
        <begin position="778"/>
        <end position="792"/>
    </location>
</feature>
<feature type="compositionally biased region" description="Polar residues" evidence="11">
    <location>
        <begin position="4618"/>
        <end position="4638"/>
    </location>
</feature>
<evidence type="ECO:0000313" key="14">
    <source>
        <dbReference type="Proteomes" id="UP000541558"/>
    </source>
</evidence>
<dbReference type="PANTHER" id="PTHR48103:SF2">
    <property type="entry name" value="MIDASIN"/>
    <property type="match status" value="1"/>
</dbReference>
<dbReference type="PANTHER" id="PTHR48103">
    <property type="entry name" value="MIDASIN-RELATED"/>
    <property type="match status" value="1"/>
</dbReference>
<feature type="compositionally biased region" description="Acidic residues" evidence="11">
    <location>
        <begin position="4412"/>
        <end position="4422"/>
    </location>
</feature>
<dbReference type="FunFam" id="3.40.50.300:FF:000712">
    <property type="entry name" value="Midasin"/>
    <property type="match status" value="1"/>
</dbReference>
<evidence type="ECO:0000256" key="2">
    <source>
        <dbReference type="ARBA" id="ARBA00004642"/>
    </source>
</evidence>
<dbReference type="InterPro" id="IPR011704">
    <property type="entry name" value="ATPase_dyneun-rel_AAA"/>
</dbReference>
<sequence length="4994" mass="557161">MAPHITHSNPLAINLRRQTQHLASIVPPDTPCISKLQSASNTQEFLQILSGLLANPTYTQIVARLFRPILVELCARWIDDSSEDAVVALCLLLEVHEELFPILSRILQGSFPEGLLGFLSESNPPSSIDPSRLHRLLLSYFRILQANRQLPTQLQWPLAPLSQLIWTEGLDNATRLLAIKCYSIQAEMGEVESEKLEQELLGQVGGADCPLEYGLNLDGSKKYVDGWLLEPLEIQRIRKERSELVTEQIDFYGKEEGDPSSFIAIADLCPWIENVESVLLLKSSKTRGNTHNYIPISTSNTALMNIAHHISLRLPTLLTSAPSAGKALLLNHLSTLLYPEHKNHIVTLHLADTSLDARALLGSYISSTTQPGTFEWKEGVLVRAMREGKWIVLEDVDRGSNEVLGTLKPLVESLRAGKWIGGRASIQIPGRGEIVAHEDFLIFATRSVPLSPSKKFPTATFFSAHKFYEITLTPPPLEELNTIVSGRFPRLAGAGTKAVIHLWNSLNTTVPSKEYGLRDLIKFCRRIERLLPPSYHSMDIAMEDPTLAAVFTNPVLREDIYLEARDVFFGAGTMTASSQAIMVAVASLVGEHLGLDADRCHWLTERRVPDFQVEADADGATTGLRISRTYLPSRKVQSTPFTSSSRPFAMHRPAVCLLSRLATAVSLEEPVLLIGETGTGKTSVITHLASMLRRPLISLNLSHQTESSDLIGGLKPVDARIPGSLLQERFSDLFGSTFSRKKNEKFETSIRKAVNEGNWKRAVGLWKESIRMAQERFKAKKDAAGPDADRETASVLPRKRRKVHEETAEEREQKWETFLKDVEEFEIQHVLGKGKFTFGFVEGPLIKALRSGDWILLDEINLASPETLECISSLLHGPTASITLTEHGELEPVPRHPDFRLFACMNPATDVGKKDLPPNIRSKFTEIDVPPPDADKETLLSIVEKYIGSHAIGDKGAIMNVAEFYLAVKDLAEKRLLADGSNHRPHFSMRTLARALTFAADIASTYSLRRAIWEGCLMAFTMVLDSQSAELVTALAHKHLLVGVRNPRSMLTREPNPPHNAEEYVKLGPFYLAKGPLPADSMEHYIMTPSVEEKLKDLARIILTRRFPVLIEGPTSSGKTSSIEYLAKRTGHEFIRINNHEHTDIQEYIGSYVSDPVTGKLVFKDGLLVQALRKGSWIVLDELNLAPTDVLEALNRLLDDNRELVIPETHEVVRPHPHFMLFATQNPPGLYAGRKILSRAFRNRFLEVHFEDVPQAELEVILCQRCRIAPSYGKKIVEVFRQLQKRRQSSRVFESKQGFVTLRDLFRWAGRDAMGYQELAENGYMLLAERTRREEDKVAVKEVLETVMNVRIDEDTLYDPRRYEADIISFLGCAPPTSTNVIWTKAMQRLFVLFSRALKFKEPVLLVGETGSGKTSVCQVYADAVNRKLHGLSCHQNTETADIIGGLRPLRNRQVLVAETVQEASTLLKELGLLDTDDYEPEHVRRALDKALKSSSNVDPAVLPTLDATRSKLLRAQSIFEWRDGPLIEAMRNGEVFLLDEISLAEDSVLERLNSVLELERTIVLAERGGGGDESPQIEADDGFRLVATMNPGGDYGKKELSPALRNRFTEIWVPQIDDRHDLELIADNLWKSKDLQLFTAPLLDFVEWLCARIGDRSILTLRDILAWITFVNHMHISTESSLTSKEIFHHAAHMTYLDGLSSLSQLSSYSKDALTAIKNESVKKLEALVPLGSANLEENPAASEGRVKLGPFSLKVGDHEPKPHLFTLSAPTTQDNALRLARACQVPKPILLEGSPGVGKTSLVVALANIAGQQLHRINLSDQTDLVDLFGSDLPVEGGRPGEFAWRDGEFLQALQLGHWVLLDEMNLAPQAVLEGLNAVLDHRGSVYIPELGRSFVCHPAFRIFAAQNPLNQGGGRKGLPKSFINRFTKVYIEELTANDYLLVCRHLFPDIDDEVLQAMITFNSELNQEVVVKKTFARDGFPWEFNLRDVIRWGSLMVRGNQRQAAAYLNTVYLQRFRTTKDRNLALRISDAAFFKTPTHTPVPAITLTSSRLELGHLALPRRNFASSKRSGRLLKKHLITLESLGDCISQSWLAIVVGGRNSGKTELIRSMACLTGNDVHEISVNTATDTMDILGSFEQVDVRGQVVEILDEVSQLVRDVFRTSAGSRVLAMAQTLVRELQSIRASTDTADQLRRTEAFLSYLMANEDLMGPGFAVLHLRATALLTNEATGRFEWVDGPLVKALKNGNWILLDGANLCSPSVLDRLNSLCENDGRLVLSERGFVNGHVEVIQPHKDFRLFMTVDPYFGELSRAMRNRGIEVTLTEDDAEGDLAALQDYVRLPSLPELSKTDTSASLAEFDAIRRALLNQIASLSFAAPFSQEASIPFIVRTSVPTLLPLIKRHGAANQFYPSSPSMDKVLQLLSDPGFQEGMNKFHNIVNTGLSYESRVAKPFDVYMVSNGPVAGMKDGELSAPHAALLNYLDLIASRFISGVHGREIPMEELTEKHASIIRAVRSVATAIQEVVSIISQEYLNDPYAHSGDARNACLLLSCAVQLEEVANAIPFDFSRGHAIARWFSDILPNSSALFSGVSRALDDLKQLISPARGFGLTEVWESFYVKIPNQVTLDLQNFSHLSQCLKDKVKIQAVRRQILDTVSVALSHPEMVSSGKYAEMTSKLNSYFSVSTESKCLEASPTVQPHDPSCLGLELSILSGTNSKKAARKLQKFVHSACGDENVPLGHLVPYQSLTWSIEEEMSHVKGTVLASISWFEATWKLRDSRSVPASIGPGFLNRPIYLVGAMEACTPTSTPLSHLAAYTTQLGLQMERVYAECDDQRPRSEMLRSFFFKNLDLISSCFTGSQEAGEEAGLDATLADRVQLFLHSTNAHFKDAVIAYIEPLCREDKPHESGLGWIGLSRMLLTLTVPNIPIDPASIRNSDYNRLTREQERVDAQLSLHRHLEILLTGHADNEVLRHLRLQLESIHRQLEVTPQLPERHDISQLHQFWNEVGQFLEMVLNPAKIETLINKVRSGDSQFRLEEEVLQESLSSFYQRLDSLYHDFSDLVVISKLAIQYFRLGLRLFVSHSSQALFPQGSHQNLISAVVAYPKVASVDRVLGLVKSLDILGGNAFQGILMGAAAISTRIRSGAEAGIWVPVLDELYQQARGMWNIDRAKERDAVAASSTLYRKSNLDYSAMTDAEIEEHEFLALFPNFEDVMEEQAGPQGTKPVSSLMATQDQVSILCDLHMSLMSSVQETRVADVTFQDLRKQTLQTLLDLPADSLTATLDHDSLPFRLSLLHGKIASLETSGDSNLRPNFYLDSNVPEVRKVVPILTRLLEQLEALQIEWPDQEVLRHLGDLVKKVLEIDGHSPIAKILSAIEQLLLRTEDWEMYANRDNSLRIHREALTTLIVDWRRLELSCWNALLEAETKECRRTGAKWWFQLYDSSIRGVLIAAAEEDDGQGEKITVYLRDLVSILTDFMTSSTLGEFVYRLDLLDSFSAYSFAMASTKQGKESDALKRVGILLSSTRQYFQQFSGKSAARLASERAVLEKEIKNFIKLASWKDINVLALKASAQRSHHQLYKIVRKFRETLRTPVSSQLVPEFVSNPQQISVDCPPTVDPNVQAIPPPSDLTSPIDHVAKLHRTFVKFESLIHNKIRPTISKLSSDRAEELATEIISTCHRLASISVPSALRAKDLGEKRAKFLKSVQSQKRKAWADWLKEMKHAGISHRLKPELLSQNIDPLWIKEQPILHKGDDQVLLDKLEGYFFKLQVCLATLRASSSAHHDDISSRDLGKGVAVVESIFNTGVALRASLAGSSTINKDLIKTLCRMKEFNLSAVLFYEEDLPVYLSQSRAFFFQASEMLAELTSAIRTFHLAKTASLSTTVDHLDKMKAESDNFRNEIMCIERSVDSSKFLALQKEEVDALQRCTAFAKSLGEDLRLSVERYPQLAHLFVPSYDWVSVAAADLPPLPSPSNSTSGDVLQSFEALVNTLLITMQSASSYCDQQIEATREPEDDERYLSRLIDSVRRSNQVLNISTVHSQLEDMLRIIRDSSVAMEYLPRILPFLEAYLRLSQDQLIMQTHWVKSLFKLDYVLCSVVQTVATQGFCKIPDENEDGGNDTTETSSGGVGLGEGSGQENVSKEIEDESQVEGLKGEDEDEKPREKDQNEKEDALEMTEDFGGDLEDVPDEGSDEEEGSDSDEGSDVDPEERMEELDPLDPNAVDEKLWGDEDKEEGPDEKDNNDQTNQDNAKTQDGKSEVVAKEGNDRESGKEKENEPAPSEETGEHDEGKEQEEQKEQEEEAEMEDNPEPNASGAPMDEHIPEGDVLDLPDDMDLGEEENREDAQMEDLEDDLNDMGDEEMPDAEDLEGDDEAVDENHAEGKDGAPEDDGATIEEEQPDLTAETEAGVDNDEESGENEITGKEDISNGADGVDAEDMGEGGAEESTESGQAGASRRGGDRGAESEDKAINDQGPAENQDQEDDPAKTESETKGAAAADGQEGDKSTETEYKETPNPLRSLGDALKEIQQRFDEILDQDADTPQVKPGDVDSKDEQLEYLRPDDEDVEMQALGPAEKQDAAKLNELKMADGDEDNTNDAPMDLDHEMAEAPAEQNTFEPPSSLDQKTSHSQNPDLEGAIMQQTSNQTGLLDAHPSEDAPKAEAEQEEFDHAVEAQLRNWRASDYTSEGAERLWRLYESLTHDLAYALCEQLRLILEPTLATRLKGDYRTGKRLNMKKVISYIASDYTKDKIWLRRTKPSQREYQVLIAIDDSRSMAESHSIHLAYETLALLGKALNRLESGDISVVKFGEAVDVVHGFDDGPLTDQAGSKVIDAFRFNQKATNVLSLLETSLSVLDRARERRSAGSSSASDLWQLEIIISDGMCQDHEKLRTMLRRAEEKRIMVVFIILDSLHTAPKANDDPSADDGKRSILHMDKAEFKNVDGRMELQLQKYLDSFPFEYYVVLRDVEALPDVLSSTLKQFFERISEQ</sequence>
<accession>A0A8H5ER81</accession>
<comment type="subcellular location">
    <subcellularLocation>
        <location evidence="1">Nucleus</location>
        <location evidence="1">Nucleolus</location>
    </subcellularLocation>
    <subcellularLocation>
        <location evidence="2">Nucleus</location>
        <location evidence="2">Nucleoplasm</location>
    </subcellularLocation>
</comment>
<dbReference type="CDD" id="cd00009">
    <property type="entry name" value="AAA"/>
    <property type="match status" value="2"/>
</dbReference>
<dbReference type="InterPro" id="IPR048617">
    <property type="entry name" value="MDN1_AAA_lid_4"/>
</dbReference>
<dbReference type="FunFam" id="3.40.50.300:FF:001368">
    <property type="entry name" value="Midasin"/>
    <property type="match status" value="1"/>
</dbReference>
<evidence type="ECO:0000259" key="12">
    <source>
        <dbReference type="PROSITE" id="PS50234"/>
    </source>
</evidence>
<evidence type="ECO:0000256" key="5">
    <source>
        <dbReference type="ARBA" id="ARBA00022553"/>
    </source>
</evidence>
<feature type="compositionally biased region" description="Basic and acidic residues" evidence="11">
    <location>
        <begin position="4257"/>
        <end position="4282"/>
    </location>
</feature>
<evidence type="ECO:0000256" key="6">
    <source>
        <dbReference type="ARBA" id="ARBA00022741"/>
    </source>
</evidence>
<feature type="region of interest" description="Disordered" evidence="11">
    <location>
        <begin position="4114"/>
        <end position="4526"/>
    </location>
</feature>
<dbReference type="InterPro" id="IPR041190">
    <property type="entry name" value="Midasin_AAA_lid_5"/>
</dbReference>
<keyword evidence="8 10" id="KW-0143">Chaperone</keyword>
<evidence type="ECO:0000256" key="7">
    <source>
        <dbReference type="ARBA" id="ARBA00022840"/>
    </source>
</evidence>
<dbReference type="SUPFAM" id="SSF52540">
    <property type="entry name" value="P-loop containing nucleoside triphosphate hydrolases"/>
    <property type="match status" value="6"/>
</dbReference>
<feature type="compositionally biased region" description="Basic and acidic residues" evidence="11">
    <location>
        <begin position="4507"/>
        <end position="4518"/>
    </location>
</feature>
<keyword evidence="9 10" id="KW-0539">Nucleus</keyword>
<dbReference type="InterPro" id="IPR012099">
    <property type="entry name" value="Midasin"/>
</dbReference>
<dbReference type="InterPro" id="IPR036465">
    <property type="entry name" value="vWFA_dom_sf"/>
</dbReference>
<dbReference type="GO" id="GO:0016887">
    <property type="term" value="F:ATP hydrolysis activity"/>
    <property type="evidence" value="ECO:0007669"/>
    <property type="project" value="InterPro"/>
</dbReference>
<comment type="caution">
    <text evidence="13">The sequence shown here is derived from an EMBL/GenBank/DDBJ whole genome shotgun (WGS) entry which is preliminary data.</text>
</comment>
<evidence type="ECO:0000256" key="11">
    <source>
        <dbReference type="SAM" id="MobiDB-lite"/>
    </source>
</evidence>
<dbReference type="InterPro" id="IPR025662">
    <property type="entry name" value="Sigma_54_int_dom_ATP-bd_1"/>
</dbReference>
<dbReference type="EMBL" id="JAACJK010000236">
    <property type="protein sequence ID" value="KAF5309341.1"/>
    <property type="molecule type" value="Genomic_DNA"/>
</dbReference>
<dbReference type="InterPro" id="IPR002035">
    <property type="entry name" value="VWF_A"/>
</dbReference>
<feature type="compositionally biased region" description="Acidic residues" evidence="11">
    <location>
        <begin position="4438"/>
        <end position="4452"/>
    </location>
</feature>
<feature type="compositionally biased region" description="Acidic residues" evidence="11">
    <location>
        <begin position="4179"/>
        <end position="4222"/>
    </location>
</feature>
<feature type="compositionally biased region" description="Basic and acidic residues" evidence="11">
    <location>
        <begin position="4292"/>
        <end position="4301"/>
    </location>
</feature>
<feature type="compositionally biased region" description="Basic and acidic residues" evidence="11">
    <location>
        <begin position="4381"/>
        <end position="4391"/>
    </location>
</feature>
<organism evidence="13 14">
    <name type="scientific">Ephemerocybe angulata</name>
    <dbReference type="NCBI Taxonomy" id="980116"/>
    <lineage>
        <taxon>Eukaryota</taxon>
        <taxon>Fungi</taxon>
        <taxon>Dikarya</taxon>
        <taxon>Basidiomycota</taxon>
        <taxon>Agaricomycotina</taxon>
        <taxon>Agaricomycetes</taxon>
        <taxon>Agaricomycetidae</taxon>
        <taxon>Agaricales</taxon>
        <taxon>Agaricineae</taxon>
        <taxon>Psathyrellaceae</taxon>
        <taxon>Ephemerocybe</taxon>
    </lineage>
</organism>
<gene>
    <name evidence="13" type="ORF">D9611_014009</name>
</gene>
<feature type="compositionally biased region" description="Acidic residues" evidence="11">
    <location>
        <begin position="4331"/>
        <end position="4380"/>
    </location>
</feature>
<dbReference type="InterPro" id="IPR003593">
    <property type="entry name" value="AAA+_ATPase"/>
</dbReference>
<evidence type="ECO:0000256" key="8">
    <source>
        <dbReference type="ARBA" id="ARBA00023186"/>
    </source>
</evidence>
<dbReference type="FunFam" id="3.40.50.300:FF:000142">
    <property type="entry name" value="Midasin"/>
    <property type="match status" value="1"/>
</dbReference>
<dbReference type="Proteomes" id="UP000541558">
    <property type="component" value="Unassembled WGS sequence"/>
</dbReference>
<reference evidence="13 14" key="1">
    <citation type="journal article" date="2020" name="ISME J.">
        <title>Uncovering the hidden diversity of litter-decomposition mechanisms in mushroom-forming fungi.</title>
        <authorList>
            <person name="Floudas D."/>
            <person name="Bentzer J."/>
            <person name="Ahren D."/>
            <person name="Johansson T."/>
            <person name="Persson P."/>
            <person name="Tunlid A."/>
        </authorList>
    </citation>
    <scope>NUCLEOTIDE SEQUENCE [LARGE SCALE GENOMIC DNA]</scope>
    <source>
        <strain evidence="13 14">CBS 175.51</strain>
    </source>
</reference>
<keyword evidence="14" id="KW-1185">Reference proteome</keyword>
<feature type="compositionally biased region" description="Basic and acidic residues" evidence="11">
    <location>
        <begin position="4165"/>
        <end position="4178"/>
    </location>
</feature>
<dbReference type="GO" id="GO:0000027">
    <property type="term" value="P:ribosomal large subunit assembly"/>
    <property type="evidence" value="ECO:0007669"/>
    <property type="project" value="InterPro"/>
</dbReference>
<dbReference type="PROSITE" id="PS50234">
    <property type="entry name" value="VWFA"/>
    <property type="match status" value="1"/>
</dbReference>
<feature type="compositionally biased region" description="Basic and acidic residues" evidence="11">
    <location>
        <begin position="4553"/>
        <end position="4567"/>
    </location>
</feature>
<protein>
    <recommendedName>
        <fullName evidence="4 10">Midasin</fullName>
    </recommendedName>
</protein>
<feature type="compositionally biased region" description="Acidic residues" evidence="11">
    <location>
        <begin position="4302"/>
        <end position="4314"/>
    </location>
</feature>
<dbReference type="PROSITE" id="PS00675">
    <property type="entry name" value="SIGMA54_INTERACT_1"/>
    <property type="match status" value="2"/>
</dbReference>
<dbReference type="GO" id="GO:0005730">
    <property type="term" value="C:nucleolus"/>
    <property type="evidence" value="ECO:0007669"/>
    <property type="project" value="UniProtKB-SubCell"/>
</dbReference>
<keyword evidence="5" id="KW-0597">Phosphoprotein</keyword>
<evidence type="ECO:0000256" key="3">
    <source>
        <dbReference type="ARBA" id="ARBA00007188"/>
    </source>
</evidence>
<evidence type="ECO:0000256" key="1">
    <source>
        <dbReference type="ARBA" id="ARBA00004604"/>
    </source>
</evidence>
<dbReference type="Pfam" id="PF17865">
    <property type="entry name" value="AAA_lid_5"/>
    <property type="match status" value="1"/>
</dbReference>
<dbReference type="SMART" id="SM00382">
    <property type="entry name" value="AAA"/>
    <property type="match status" value="5"/>
</dbReference>
<dbReference type="OrthoDB" id="5186at2759"/>
<dbReference type="Gene3D" id="3.40.50.300">
    <property type="entry name" value="P-loop containing nucleotide triphosphate hydrolases"/>
    <property type="match status" value="6"/>
</dbReference>
<evidence type="ECO:0000256" key="9">
    <source>
        <dbReference type="ARBA" id="ARBA00023242"/>
    </source>
</evidence>
<dbReference type="Pfam" id="PF07728">
    <property type="entry name" value="AAA_5"/>
    <property type="match status" value="8"/>
</dbReference>
<dbReference type="GO" id="GO:0005654">
    <property type="term" value="C:nucleoplasm"/>
    <property type="evidence" value="ECO:0007669"/>
    <property type="project" value="UniProtKB-SubCell"/>
</dbReference>
<dbReference type="PIRSF" id="PIRSF010340">
    <property type="entry name" value="Midasin"/>
    <property type="match status" value="1"/>
</dbReference>
<feature type="compositionally biased region" description="Acidic residues" evidence="11">
    <location>
        <begin position="4392"/>
        <end position="4404"/>
    </location>
</feature>
<dbReference type="GO" id="GO:0000055">
    <property type="term" value="P:ribosomal large subunit export from nucleus"/>
    <property type="evidence" value="ECO:0007669"/>
    <property type="project" value="TreeGrafter"/>
</dbReference>
<dbReference type="InterPro" id="IPR027417">
    <property type="entry name" value="P-loop_NTPase"/>
</dbReference>
<evidence type="ECO:0000256" key="4">
    <source>
        <dbReference type="ARBA" id="ARBA00017143"/>
    </source>
</evidence>
<comment type="function">
    <text evidence="10">Nuclear chaperone required for maturation and nuclear export of pre-60S ribosome subunits.</text>
</comment>
<dbReference type="InterPro" id="IPR040848">
    <property type="entry name" value="AAA_lid_7"/>
</dbReference>